<comment type="catalytic activity">
    <reaction evidence="17 18">
        <text>a ubiquinone + NADH + 5 H(+)(in) = a ubiquinol + NAD(+) + 4 H(+)(out)</text>
        <dbReference type="Rhea" id="RHEA:29091"/>
        <dbReference type="Rhea" id="RHEA-COMP:9565"/>
        <dbReference type="Rhea" id="RHEA-COMP:9566"/>
        <dbReference type="ChEBI" id="CHEBI:15378"/>
        <dbReference type="ChEBI" id="CHEBI:16389"/>
        <dbReference type="ChEBI" id="CHEBI:17976"/>
        <dbReference type="ChEBI" id="CHEBI:57540"/>
        <dbReference type="ChEBI" id="CHEBI:57945"/>
        <dbReference type="EC" id="7.1.1.2"/>
    </reaction>
</comment>
<dbReference type="GO" id="GO:0008137">
    <property type="term" value="F:NADH dehydrogenase (ubiquinone) activity"/>
    <property type="evidence" value="ECO:0007669"/>
    <property type="project" value="UniProtKB-EC"/>
</dbReference>
<dbReference type="PANTHER" id="PTHR46552:SF1">
    <property type="entry name" value="NADH-UBIQUINONE OXIDOREDUCTASE CHAIN 2"/>
    <property type="match status" value="1"/>
</dbReference>
<feature type="domain" description="NADH:quinone oxidoreductase/Mrp antiporter transmembrane" evidence="19">
    <location>
        <begin position="23"/>
        <end position="275"/>
    </location>
</feature>
<keyword evidence="13 18" id="KW-0520">NAD</keyword>
<geneLocation type="mitochondrion" evidence="20"/>
<dbReference type="EMBL" id="MG989219">
    <property type="protein sequence ID" value="AWU48831.1"/>
    <property type="molecule type" value="Genomic_DNA"/>
</dbReference>
<evidence type="ECO:0000256" key="6">
    <source>
        <dbReference type="ARBA" id="ARBA00022448"/>
    </source>
</evidence>
<dbReference type="PANTHER" id="PTHR46552">
    <property type="entry name" value="NADH-UBIQUINONE OXIDOREDUCTASE CHAIN 2"/>
    <property type="match status" value="1"/>
</dbReference>
<keyword evidence="8 18" id="KW-0812">Transmembrane</keyword>
<evidence type="ECO:0000256" key="4">
    <source>
        <dbReference type="ARBA" id="ARBA00012944"/>
    </source>
</evidence>
<accession>A0A344A240</accession>
<evidence type="ECO:0000256" key="12">
    <source>
        <dbReference type="ARBA" id="ARBA00022989"/>
    </source>
</evidence>
<evidence type="ECO:0000256" key="7">
    <source>
        <dbReference type="ARBA" id="ARBA00022660"/>
    </source>
</evidence>
<evidence type="ECO:0000256" key="3">
    <source>
        <dbReference type="ARBA" id="ARBA00007012"/>
    </source>
</evidence>
<evidence type="ECO:0000256" key="5">
    <source>
        <dbReference type="ARBA" id="ARBA00021008"/>
    </source>
</evidence>
<evidence type="ECO:0000256" key="14">
    <source>
        <dbReference type="ARBA" id="ARBA00023075"/>
    </source>
</evidence>
<organism evidence="20">
    <name type="scientific">Anoeconeossa unicornuta</name>
    <dbReference type="NCBI Taxonomy" id="2218011"/>
    <lineage>
        <taxon>Eukaryota</taxon>
        <taxon>Metazoa</taxon>
        <taxon>Ecdysozoa</taxon>
        <taxon>Arthropoda</taxon>
        <taxon>Hexapoda</taxon>
        <taxon>Insecta</taxon>
        <taxon>Pterygota</taxon>
        <taxon>Neoptera</taxon>
        <taxon>Paraneoptera</taxon>
        <taxon>Hemiptera</taxon>
        <taxon>Sternorrhyncha</taxon>
        <taxon>Psylloidea</taxon>
        <taxon>Aphalaridae</taxon>
        <taxon>Anoeconeossa</taxon>
    </lineage>
</organism>
<dbReference type="EC" id="7.1.1.2" evidence="4 18"/>
<feature type="transmembrane region" description="Helical" evidence="18">
    <location>
        <begin position="107"/>
        <end position="127"/>
    </location>
</feature>
<evidence type="ECO:0000256" key="17">
    <source>
        <dbReference type="ARBA" id="ARBA00049551"/>
    </source>
</evidence>
<keyword evidence="16 18" id="KW-0472">Membrane</keyword>
<keyword evidence="10 18" id="KW-1278">Translocase</keyword>
<comment type="similarity">
    <text evidence="3 18">Belongs to the complex I subunit 2 family.</text>
</comment>
<feature type="transmembrane region" description="Helical" evidence="18">
    <location>
        <begin position="261"/>
        <end position="280"/>
    </location>
</feature>
<evidence type="ECO:0000256" key="10">
    <source>
        <dbReference type="ARBA" id="ARBA00022967"/>
    </source>
</evidence>
<evidence type="ECO:0000256" key="1">
    <source>
        <dbReference type="ARBA" id="ARBA00003257"/>
    </source>
</evidence>
<keyword evidence="11 18" id="KW-0249">Electron transport</keyword>
<evidence type="ECO:0000256" key="18">
    <source>
        <dbReference type="RuleBase" id="RU003403"/>
    </source>
</evidence>
<proteinExistence type="inferred from homology"/>
<feature type="transmembrane region" description="Helical" evidence="18">
    <location>
        <begin position="229"/>
        <end position="249"/>
    </location>
</feature>
<feature type="transmembrane region" description="Helical" evidence="18">
    <location>
        <begin position="301"/>
        <end position="323"/>
    </location>
</feature>
<sequence>MKNINLILFFPVFLISVILPLSASSWLLIWIGLEMNLITFLYLSLMFKNMFTSESSMKYFLIQAVGSMVLLISFSVSLITYEEWASPISLFPPLALMLKSGMAPVHGWVPEIVSKLPSLNILFFFTFQKLNPLLICFSSWSYFMIWVLIFNVVVGAIGGLGESSLFKLLVYSSINNMGWMLLCMIESLSLFFIYFIVYSLLNLMIMSVVKFKNTKWLLQLKSYSSLEKLFIYVNFLSLSGLPPLLGFFSKWLVIYFLSQNLVILVSLSIFFSVITLFYYLKSVISSMTCYNYSSKWMLKGTYTYNISVLIFTNLIGVFLLNVIF</sequence>
<comment type="function">
    <text evidence="18">Core subunit of the mitochondrial membrane respiratory chain NADH dehydrogenase (Complex I) which catalyzes electron transfer from NADH through the respiratory chain, using ubiquinone as an electron acceptor. Essential for the catalytic activity and assembly of complex I.</text>
</comment>
<evidence type="ECO:0000256" key="15">
    <source>
        <dbReference type="ARBA" id="ARBA00023128"/>
    </source>
</evidence>
<protein>
    <recommendedName>
        <fullName evidence="5 18">NADH-ubiquinone oxidoreductase chain 2</fullName>
        <ecNumber evidence="4 18">7.1.1.2</ecNumber>
    </recommendedName>
</protein>
<dbReference type="GO" id="GO:0005743">
    <property type="term" value="C:mitochondrial inner membrane"/>
    <property type="evidence" value="ECO:0007669"/>
    <property type="project" value="UniProtKB-SubCell"/>
</dbReference>
<evidence type="ECO:0000259" key="19">
    <source>
        <dbReference type="Pfam" id="PF00361"/>
    </source>
</evidence>
<dbReference type="InterPro" id="IPR001750">
    <property type="entry name" value="ND/Mrp_TM"/>
</dbReference>
<dbReference type="AlphaFoldDB" id="A0A344A240"/>
<dbReference type="Pfam" id="PF00361">
    <property type="entry name" value="Proton_antipo_M"/>
    <property type="match status" value="1"/>
</dbReference>
<dbReference type="PRINTS" id="PR01436">
    <property type="entry name" value="NADHDHGNASE2"/>
</dbReference>
<keyword evidence="7 18" id="KW-0679">Respiratory chain</keyword>
<comment type="subcellular location">
    <subcellularLocation>
        <location evidence="2 18">Mitochondrion inner membrane</location>
        <topology evidence="2 18">Multi-pass membrane protein</topology>
    </subcellularLocation>
</comment>
<dbReference type="GO" id="GO:0006120">
    <property type="term" value="P:mitochondrial electron transport, NADH to ubiquinone"/>
    <property type="evidence" value="ECO:0007669"/>
    <property type="project" value="InterPro"/>
</dbReference>
<evidence type="ECO:0000256" key="2">
    <source>
        <dbReference type="ARBA" id="ARBA00004448"/>
    </source>
</evidence>
<keyword evidence="15 18" id="KW-0496">Mitochondrion</keyword>
<evidence type="ECO:0000256" key="16">
    <source>
        <dbReference type="ARBA" id="ARBA00023136"/>
    </source>
</evidence>
<comment type="function">
    <text evidence="1">Core subunit of the mitochondrial membrane respiratory chain NADH dehydrogenase (Complex I) that is believed to belong to the minimal assembly required for catalysis. Complex I functions in the transfer of electrons from NADH to the respiratory chain. The immediate electron acceptor for the enzyme is believed to be ubiquinone.</text>
</comment>
<evidence type="ECO:0000256" key="13">
    <source>
        <dbReference type="ARBA" id="ARBA00023027"/>
    </source>
</evidence>
<evidence type="ECO:0000256" key="9">
    <source>
        <dbReference type="ARBA" id="ARBA00022792"/>
    </source>
</evidence>
<gene>
    <name evidence="20" type="primary">nad2</name>
</gene>
<feature type="transmembrane region" description="Helical" evidence="18">
    <location>
        <begin position="7"/>
        <end position="23"/>
    </location>
</feature>
<feature type="transmembrane region" description="Helical" evidence="18">
    <location>
        <begin position="29"/>
        <end position="47"/>
    </location>
</feature>
<evidence type="ECO:0000256" key="11">
    <source>
        <dbReference type="ARBA" id="ARBA00022982"/>
    </source>
</evidence>
<dbReference type="InterPro" id="IPR050175">
    <property type="entry name" value="Complex_I_Subunit_2"/>
</dbReference>
<keyword evidence="6" id="KW-0813">Transport</keyword>
<dbReference type="InterPro" id="IPR003917">
    <property type="entry name" value="NADH_UbQ_OxRdtase_chain2"/>
</dbReference>
<keyword evidence="9 18" id="KW-0999">Mitochondrion inner membrane</keyword>
<keyword evidence="14 18" id="KW-0830">Ubiquinone</keyword>
<evidence type="ECO:0000313" key="20">
    <source>
        <dbReference type="EMBL" id="AWU48831.1"/>
    </source>
</evidence>
<reference evidence="20" key="1">
    <citation type="submission" date="2018-02" db="EMBL/GenBank/DDBJ databases">
        <title>Resolving the psyllid tree of life: Phylogenomic analysis of the superfamily Psylloidea (Hemiptera).</title>
        <authorList>
            <person name="Percy D.M."/>
            <person name="Sveinsson S."/>
            <person name="Lemmon A.R."/>
            <person name="Lemmon E.M."/>
            <person name="Ouvrard D."/>
            <person name="Burckhardt D."/>
        </authorList>
    </citation>
    <scope>NUCLEOTIDE SEQUENCE</scope>
    <source>
        <strain evidence="20">DP2.nwbl.00833_circ</strain>
    </source>
</reference>
<name>A0A344A240_9HEMI</name>
<feature type="transmembrane region" description="Helical" evidence="18">
    <location>
        <begin position="59"/>
        <end position="81"/>
    </location>
</feature>
<feature type="transmembrane region" description="Helical" evidence="18">
    <location>
        <begin position="139"/>
        <end position="159"/>
    </location>
</feature>
<keyword evidence="12 18" id="KW-1133">Transmembrane helix</keyword>
<evidence type="ECO:0000256" key="8">
    <source>
        <dbReference type="ARBA" id="ARBA00022692"/>
    </source>
</evidence>
<feature type="transmembrane region" description="Helical" evidence="18">
    <location>
        <begin position="179"/>
        <end position="209"/>
    </location>
</feature>